<gene>
    <name evidence="5" type="ORF">HNR65_003187</name>
</gene>
<organism evidence="5 6">
    <name type="scientific">Desulfosalsimonas propionicica</name>
    <dbReference type="NCBI Taxonomy" id="332175"/>
    <lineage>
        <taxon>Bacteria</taxon>
        <taxon>Pseudomonadati</taxon>
        <taxon>Thermodesulfobacteriota</taxon>
        <taxon>Desulfobacteria</taxon>
        <taxon>Desulfobacterales</taxon>
        <taxon>Desulfosalsimonadaceae</taxon>
        <taxon>Desulfosalsimonas</taxon>
    </lineage>
</organism>
<dbReference type="AlphaFoldDB" id="A0A7W0CBR0"/>
<keyword evidence="3" id="KW-0175">Coiled coil</keyword>
<evidence type="ECO:0000256" key="3">
    <source>
        <dbReference type="SAM" id="Coils"/>
    </source>
</evidence>
<keyword evidence="2 4" id="KW-0732">Signal</keyword>
<evidence type="ECO:0000313" key="5">
    <source>
        <dbReference type="EMBL" id="MBA2882832.1"/>
    </source>
</evidence>
<name>A0A7W0CBR0_9BACT</name>
<dbReference type="PANTHER" id="PTHR35089">
    <property type="entry name" value="CHAPERONE PROTEIN SKP"/>
    <property type="match status" value="1"/>
</dbReference>
<dbReference type="InterPro" id="IPR005632">
    <property type="entry name" value="Chaperone_Skp"/>
</dbReference>
<dbReference type="GO" id="GO:0051082">
    <property type="term" value="F:unfolded protein binding"/>
    <property type="evidence" value="ECO:0007669"/>
    <property type="project" value="InterPro"/>
</dbReference>
<dbReference type="GO" id="GO:0005829">
    <property type="term" value="C:cytosol"/>
    <property type="evidence" value="ECO:0007669"/>
    <property type="project" value="TreeGrafter"/>
</dbReference>
<feature type="coiled-coil region" evidence="3">
    <location>
        <begin position="49"/>
        <end position="113"/>
    </location>
</feature>
<feature type="chain" id="PRO_5030892326" evidence="4">
    <location>
        <begin position="25"/>
        <end position="174"/>
    </location>
</feature>
<dbReference type="EMBL" id="JACDUS010000013">
    <property type="protein sequence ID" value="MBA2882832.1"/>
    <property type="molecule type" value="Genomic_DNA"/>
</dbReference>
<feature type="signal peptide" evidence="4">
    <location>
        <begin position="1"/>
        <end position="24"/>
    </location>
</feature>
<dbReference type="SMART" id="SM00935">
    <property type="entry name" value="OmpH"/>
    <property type="match status" value="1"/>
</dbReference>
<dbReference type="Pfam" id="PF03938">
    <property type="entry name" value="OmpH"/>
    <property type="match status" value="1"/>
</dbReference>
<proteinExistence type="inferred from homology"/>
<comment type="similarity">
    <text evidence="1">Belongs to the Skp family.</text>
</comment>
<dbReference type="RefSeq" id="WP_181552454.1">
    <property type="nucleotide sequence ID" value="NZ_JACDUS010000013.1"/>
</dbReference>
<keyword evidence="6" id="KW-1185">Reference proteome</keyword>
<dbReference type="InterPro" id="IPR024930">
    <property type="entry name" value="Skp_dom_sf"/>
</dbReference>
<protein>
    <submittedName>
        <fullName evidence="5">Outer membrane protein</fullName>
    </submittedName>
</protein>
<evidence type="ECO:0000256" key="4">
    <source>
        <dbReference type="SAM" id="SignalP"/>
    </source>
</evidence>
<evidence type="ECO:0000256" key="2">
    <source>
        <dbReference type="ARBA" id="ARBA00022729"/>
    </source>
</evidence>
<evidence type="ECO:0000256" key="1">
    <source>
        <dbReference type="ARBA" id="ARBA00009091"/>
    </source>
</evidence>
<evidence type="ECO:0000313" key="6">
    <source>
        <dbReference type="Proteomes" id="UP000525298"/>
    </source>
</evidence>
<accession>A0A7W0CBR0</accession>
<dbReference type="Gene3D" id="3.30.910.20">
    <property type="entry name" value="Skp domain"/>
    <property type="match status" value="1"/>
</dbReference>
<reference evidence="5 6" key="1">
    <citation type="submission" date="2020-07" db="EMBL/GenBank/DDBJ databases">
        <title>Genomic Encyclopedia of Type Strains, Phase IV (KMG-IV): sequencing the most valuable type-strain genomes for metagenomic binning, comparative biology and taxonomic classification.</title>
        <authorList>
            <person name="Goeker M."/>
        </authorList>
    </citation>
    <scope>NUCLEOTIDE SEQUENCE [LARGE SCALE GENOMIC DNA]</scope>
    <source>
        <strain evidence="5 6">DSM 17721</strain>
    </source>
</reference>
<comment type="caution">
    <text evidence="5">The sequence shown here is derived from an EMBL/GenBank/DDBJ whole genome shotgun (WGS) entry which is preliminary data.</text>
</comment>
<dbReference type="PANTHER" id="PTHR35089:SF1">
    <property type="entry name" value="CHAPERONE PROTEIN SKP"/>
    <property type="match status" value="1"/>
</dbReference>
<dbReference type="GO" id="GO:0050821">
    <property type="term" value="P:protein stabilization"/>
    <property type="evidence" value="ECO:0007669"/>
    <property type="project" value="TreeGrafter"/>
</dbReference>
<dbReference type="Proteomes" id="UP000525298">
    <property type="component" value="Unassembled WGS sequence"/>
</dbReference>
<dbReference type="SUPFAM" id="SSF111384">
    <property type="entry name" value="OmpH-like"/>
    <property type="match status" value="1"/>
</dbReference>
<sequence length="174" mass="19927">MKAIQILAISMLACLFLAAGPAGAADVAKIGVIDFQKVISESEAGQKVQEEIQKKGRQMESELQEMAKEIEELDKQLSRDAMVMSKEKRQQKQRELEIKKYDLQSRQREYENEFRQMQSKKVGALRDEILALAEQIGKKEGYLLIIEKNAAVYYPSAIDMTDKIIRKYNERNPA</sequence>